<gene>
    <name evidence="1" type="ORF">UFOVP325_79</name>
    <name evidence="2" type="ORF">UFOVP430_74</name>
</gene>
<name>A0A6J5MSE1_9CAUD</name>
<evidence type="ECO:0000313" key="2">
    <source>
        <dbReference type="EMBL" id="CAB4148013.1"/>
    </source>
</evidence>
<proteinExistence type="predicted"/>
<organism evidence="2">
    <name type="scientific">uncultured Caudovirales phage</name>
    <dbReference type="NCBI Taxonomy" id="2100421"/>
    <lineage>
        <taxon>Viruses</taxon>
        <taxon>Duplodnaviria</taxon>
        <taxon>Heunggongvirae</taxon>
        <taxon>Uroviricota</taxon>
        <taxon>Caudoviricetes</taxon>
        <taxon>Peduoviridae</taxon>
        <taxon>Maltschvirus</taxon>
        <taxon>Maltschvirus maltsch</taxon>
    </lineage>
</organism>
<evidence type="ECO:0000313" key="1">
    <source>
        <dbReference type="EMBL" id="CAB4137741.1"/>
    </source>
</evidence>
<reference evidence="2" key="1">
    <citation type="submission" date="2020-04" db="EMBL/GenBank/DDBJ databases">
        <authorList>
            <person name="Chiriac C."/>
            <person name="Salcher M."/>
            <person name="Ghai R."/>
            <person name="Kavagutti S V."/>
        </authorList>
    </citation>
    <scope>NUCLEOTIDE SEQUENCE</scope>
</reference>
<dbReference type="EMBL" id="LR796481">
    <property type="protein sequence ID" value="CAB4148013.1"/>
    <property type="molecule type" value="Genomic_DNA"/>
</dbReference>
<protein>
    <submittedName>
        <fullName evidence="2">Uncharacterized protein</fullName>
    </submittedName>
</protein>
<accession>A0A6J5MSE1</accession>
<dbReference type="EMBL" id="LR796338">
    <property type="protein sequence ID" value="CAB4137741.1"/>
    <property type="molecule type" value="Genomic_DNA"/>
</dbReference>
<sequence>MAGSANNFSPNQNWQSLGGNGFIGYNNQGGQGIPVARGELDSIRIGTGRVPSAEYPDGYLGTIRSRRDDRILDSVKSRIGQKSYQRGVHKGERIEPSMYFWSPEFNDQMGIQRQSKARYDAKAGVWRVPKAGPQFQLTPAPHLVNDGKANTVANEPNAMNMIRAAQLAYLKPVWR</sequence>